<name>A0A8D9H1L6_BRACM</name>
<evidence type="ECO:0000256" key="1">
    <source>
        <dbReference type="SAM" id="Phobius"/>
    </source>
</evidence>
<accession>A0A8D9H1L6</accession>
<gene>
    <name evidence="2" type="ORF">BRAPAZ1V2_A01P51220.2</name>
</gene>
<reference evidence="2 3" key="1">
    <citation type="submission" date="2021-07" db="EMBL/GenBank/DDBJ databases">
        <authorList>
            <consortium name="Genoscope - CEA"/>
            <person name="William W."/>
        </authorList>
    </citation>
    <scope>NUCLEOTIDE SEQUENCE [LARGE SCALE GENOMIC DNA]</scope>
</reference>
<dbReference type="Proteomes" id="UP000694005">
    <property type="component" value="Chromosome A01"/>
</dbReference>
<organism evidence="2 3">
    <name type="scientific">Brassica campestris</name>
    <name type="common">Field mustard</name>
    <dbReference type="NCBI Taxonomy" id="3711"/>
    <lineage>
        <taxon>Eukaryota</taxon>
        <taxon>Viridiplantae</taxon>
        <taxon>Streptophyta</taxon>
        <taxon>Embryophyta</taxon>
        <taxon>Tracheophyta</taxon>
        <taxon>Spermatophyta</taxon>
        <taxon>Magnoliopsida</taxon>
        <taxon>eudicotyledons</taxon>
        <taxon>Gunneridae</taxon>
        <taxon>Pentapetalae</taxon>
        <taxon>rosids</taxon>
        <taxon>malvids</taxon>
        <taxon>Brassicales</taxon>
        <taxon>Brassicaceae</taxon>
        <taxon>Brassiceae</taxon>
        <taxon>Brassica</taxon>
    </lineage>
</organism>
<keyword evidence="1" id="KW-0472">Membrane</keyword>
<sequence length="157" mass="17350">MLCYTTFIKRSINVEVLQDTFRGRVCQCPIVQGVKFLGDGYTHCEEMKNRSSITICMQRQGPLHCVINNGGCWKHTQMGRTCIFGLPCCICPPGFSGDGLKNCTGKDARGDVRWGVIWIIIMGLGAAALGAYTDYKYRIRVCFSKTILSDNGAIHAS</sequence>
<keyword evidence="1" id="KW-0812">Transmembrane</keyword>
<proteinExistence type="predicted"/>
<dbReference type="AlphaFoldDB" id="A0A8D9H1L6"/>
<keyword evidence="1" id="KW-1133">Transmembrane helix</keyword>
<evidence type="ECO:0000313" key="2">
    <source>
        <dbReference type="EMBL" id="CAG7891046.1"/>
    </source>
</evidence>
<dbReference type="Gramene" id="A01p51220.2_BraZ1">
    <property type="protein sequence ID" value="A01p51220.2_BraZ1.CDS"/>
    <property type="gene ID" value="A01g51220.2_BraZ1"/>
</dbReference>
<dbReference type="EMBL" id="LS974617">
    <property type="protein sequence ID" value="CAG7891046.1"/>
    <property type="molecule type" value="Genomic_DNA"/>
</dbReference>
<protein>
    <submittedName>
        <fullName evidence="2">Uncharacterized protein</fullName>
    </submittedName>
</protein>
<feature type="transmembrane region" description="Helical" evidence="1">
    <location>
        <begin position="115"/>
        <end position="135"/>
    </location>
</feature>
<evidence type="ECO:0000313" key="3">
    <source>
        <dbReference type="Proteomes" id="UP000694005"/>
    </source>
</evidence>